<feature type="compositionally biased region" description="Basic and acidic residues" evidence="1">
    <location>
        <begin position="144"/>
        <end position="162"/>
    </location>
</feature>
<evidence type="ECO:0000313" key="2">
    <source>
        <dbReference type="EMBL" id="CAB9530379.1"/>
    </source>
</evidence>
<proteinExistence type="predicted"/>
<feature type="compositionally biased region" description="Basic and acidic residues" evidence="1">
    <location>
        <begin position="221"/>
        <end position="248"/>
    </location>
</feature>
<organism evidence="2 3">
    <name type="scientific">Seminavis robusta</name>
    <dbReference type="NCBI Taxonomy" id="568900"/>
    <lineage>
        <taxon>Eukaryota</taxon>
        <taxon>Sar</taxon>
        <taxon>Stramenopiles</taxon>
        <taxon>Ochrophyta</taxon>
        <taxon>Bacillariophyta</taxon>
        <taxon>Bacillariophyceae</taxon>
        <taxon>Bacillariophycidae</taxon>
        <taxon>Naviculales</taxon>
        <taxon>Naviculaceae</taxon>
        <taxon>Seminavis</taxon>
    </lineage>
</organism>
<feature type="compositionally biased region" description="Basic residues" evidence="1">
    <location>
        <begin position="9"/>
        <end position="32"/>
    </location>
</feature>
<keyword evidence="3" id="KW-1185">Reference proteome</keyword>
<protein>
    <submittedName>
        <fullName evidence="2">Uncharacterized protein</fullName>
    </submittedName>
</protein>
<reference evidence="2" key="1">
    <citation type="submission" date="2020-06" db="EMBL/GenBank/DDBJ databases">
        <authorList>
            <consortium name="Plant Systems Biology data submission"/>
        </authorList>
    </citation>
    <scope>NUCLEOTIDE SEQUENCE</scope>
    <source>
        <strain evidence="2">D6</strain>
    </source>
</reference>
<feature type="compositionally biased region" description="Basic residues" evidence="1">
    <location>
        <begin position="95"/>
        <end position="108"/>
    </location>
</feature>
<evidence type="ECO:0000256" key="1">
    <source>
        <dbReference type="SAM" id="MobiDB-lite"/>
    </source>
</evidence>
<feature type="compositionally biased region" description="Basic residues" evidence="1">
    <location>
        <begin position="194"/>
        <end position="204"/>
    </location>
</feature>
<accession>A0A9N8F2J6</accession>
<name>A0A9N8F2J6_9STRA</name>
<feature type="compositionally biased region" description="Low complexity" evidence="1">
    <location>
        <begin position="109"/>
        <end position="119"/>
    </location>
</feature>
<sequence length="270" mass="30932">MASTTGTRGRGKTPTRYRSSSKRSERRSRSLRRTTAERSKSSSNNKKGIMETPPHEEIEVGLDAKADQITIVVGTDQNTVQSVVVLKSGFTTKKKKPNRLLWNRRSRSTSRFSDSSLPSLNPPPRSELLRPDSPVSLRASVFDGRQRDQPLRGRDAVRDDPGMQRPAMVRVDEEEEREPTSILPGRLRGASSKSKSRRDNKKFKQPIIRLDSHGYHNFTPTEEKKKRGKQTKKEEPLRKFRYEQEKPSRSYRPGFRNNKVDPVVIITDCF</sequence>
<dbReference type="Proteomes" id="UP001153069">
    <property type="component" value="Unassembled WGS sequence"/>
</dbReference>
<dbReference type="EMBL" id="CAICTM010002852">
    <property type="protein sequence ID" value="CAB9530379.1"/>
    <property type="molecule type" value="Genomic_DNA"/>
</dbReference>
<feature type="region of interest" description="Disordered" evidence="1">
    <location>
        <begin position="1"/>
        <end position="61"/>
    </location>
</feature>
<gene>
    <name evidence="2" type="ORF">SEMRO_2854_G338710.1</name>
</gene>
<feature type="region of interest" description="Disordered" evidence="1">
    <location>
        <begin position="95"/>
        <end position="257"/>
    </location>
</feature>
<dbReference type="AlphaFoldDB" id="A0A9N8F2J6"/>
<comment type="caution">
    <text evidence="2">The sequence shown here is derived from an EMBL/GenBank/DDBJ whole genome shotgun (WGS) entry which is preliminary data.</text>
</comment>
<evidence type="ECO:0000313" key="3">
    <source>
        <dbReference type="Proteomes" id="UP001153069"/>
    </source>
</evidence>